<sequence>MVNDIGFSVALGHEDIVTLRIDKAAIIKHGICTPVSRSLVEPLEWPSAAACVSGTPHLRQSRIPVAVVQKSRPDVSAHPATLHLQHFSPCSTTQVT</sequence>
<name>A0ABU6T374_9FABA</name>
<comment type="caution">
    <text evidence="1">The sequence shown here is derived from an EMBL/GenBank/DDBJ whole genome shotgun (WGS) entry which is preliminary data.</text>
</comment>
<evidence type="ECO:0000313" key="2">
    <source>
        <dbReference type="Proteomes" id="UP001341840"/>
    </source>
</evidence>
<dbReference type="Proteomes" id="UP001341840">
    <property type="component" value="Unassembled WGS sequence"/>
</dbReference>
<gene>
    <name evidence="1" type="ORF">PIB30_000989</name>
</gene>
<organism evidence="1 2">
    <name type="scientific">Stylosanthes scabra</name>
    <dbReference type="NCBI Taxonomy" id="79078"/>
    <lineage>
        <taxon>Eukaryota</taxon>
        <taxon>Viridiplantae</taxon>
        <taxon>Streptophyta</taxon>
        <taxon>Embryophyta</taxon>
        <taxon>Tracheophyta</taxon>
        <taxon>Spermatophyta</taxon>
        <taxon>Magnoliopsida</taxon>
        <taxon>eudicotyledons</taxon>
        <taxon>Gunneridae</taxon>
        <taxon>Pentapetalae</taxon>
        <taxon>rosids</taxon>
        <taxon>fabids</taxon>
        <taxon>Fabales</taxon>
        <taxon>Fabaceae</taxon>
        <taxon>Papilionoideae</taxon>
        <taxon>50 kb inversion clade</taxon>
        <taxon>dalbergioids sensu lato</taxon>
        <taxon>Dalbergieae</taxon>
        <taxon>Pterocarpus clade</taxon>
        <taxon>Stylosanthes</taxon>
    </lineage>
</organism>
<evidence type="ECO:0000313" key="1">
    <source>
        <dbReference type="EMBL" id="MED6142790.1"/>
    </source>
</evidence>
<keyword evidence="2" id="KW-1185">Reference proteome</keyword>
<reference evidence="1 2" key="1">
    <citation type="journal article" date="2023" name="Plants (Basel)">
        <title>Bridging the Gap: Combining Genomics and Transcriptomics Approaches to Understand Stylosanthes scabra, an Orphan Legume from the Brazilian Caatinga.</title>
        <authorList>
            <person name="Ferreira-Neto J.R.C."/>
            <person name="da Silva M.D."/>
            <person name="Binneck E."/>
            <person name="de Melo N.F."/>
            <person name="da Silva R.H."/>
            <person name="de Melo A.L.T.M."/>
            <person name="Pandolfi V."/>
            <person name="Bustamante F.O."/>
            <person name="Brasileiro-Vidal A.C."/>
            <person name="Benko-Iseppon A.M."/>
        </authorList>
    </citation>
    <scope>NUCLEOTIDE SEQUENCE [LARGE SCALE GENOMIC DNA]</scope>
    <source>
        <tissue evidence="1">Leaves</tissue>
    </source>
</reference>
<dbReference type="EMBL" id="JASCZI010090623">
    <property type="protein sequence ID" value="MED6142790.1"/>
    <property type="molecule type" value="Genomic_DNA"/>
</dbReference>
<accession>A0ABU6T374</accession>
<proteinExistence type="predicted"/>
<protein>
    <submittedName>
        <fullName evidence="1">Uncharacterized protein</fullName>
    </submittedName>
</protein>